<feature type="transmembrane region" description="Helical" evidence="1">
    <location>
        <begin position="35"/>
        <end position="55"/>
    </location>
</feature>
<evidence type="ECO:0000256" key="1">
    <source>
        <dbReference type="SAM" id="Phobius"/>
    </source>
</evidence>
<feature type="transmembrane region" description="Helical" evidence="1">
    <location>
        <begin position="62"/>
        <end position="81"/>
    </location>
</feature>
<dbReference type="RefSeq" id="WP_068879773.1">
    <property type="nucleotide sequence ID" value="NZ_LNTU01000001.1"/>
</dbReference>
<keyword evidence="1" id="KW-0472">Membrane</keyword>
<organism evidence="3 4">
    <name type="scientific">Paramesorhizobium deserti</name>
    <dbReference type="NCBI Taxonomy" id="1494590"/>
    <lineage>
        <taxon>Bacteria</taxon>
        <taxon>Pseudomonadati</taxon>
        <taxon>Pseudomonadota</taxon>
        <taxon>Alphaproteobacteria</taxon>
        <taxon>Hyphomicrobiales</taxon>
        <taxon>Phyllobacteriaceae</taxon>
        <taxon>Paramesorhizobium</taxon>
    </lineage>
</organism>
<keyword evidence="1" id="KW-1133">Transmembrane helix</keyword>
<keyword evidence="1" id="KW-0812">Transmembrane</keyword>
<dbReference type="Pfam" id="PF03779">
    <property type="entry name" value="SPW"/>
    <property type="match status" value="1"/>
</dbReference>
<dbReference type="OrthoDB" id="166183at2"/>
<dbReference type="EMBL" id="LNTU01000001">
    <property type="protein sequence ID" value="KXF78504.1"/>
    <property type="molecule type" value="Genomic_DNA"/>
</dbReference>
<keyword evidence="4" id="KW-1185">Reference proteome</keyword>
<dbReference type="STRING" id="1494590.ATN84_01530"/>
<dbReference type="Proteomes" id="UP000070107">
    <property type="component" value="Unassembled WGS sequence"/>
</dbReference>
<reference evidence="3 4" key="1">
    <citation type="submission" date="2015-11" db="EMBL/GenBank/DDBJ databases">
        <title>Draft genome sequence of Paramesorhizobium deserti A-3-E, a strain highly resistant to diverse beta-lactam antibiotics.</title>
        <authorList>
            <person name="Lv R."/>
            <person name="Yang X."/>
            <person name="Fang N."/>
            <person name="Guo J."/>
            <person name="Luo X."/>
            <person name="Peng F."/>
            <person name="Yang R."/>
            <person name="Cui Y."/>
            <person name="Fang C."/>
            <person name="Song Y."/>
        </authorList>
    </citation>
    <scope>NUCLEOTIDE SEQUENCE [LARGE SCALE GENOMIC DNA]</scope>
    <source>
        <strain evidence="3 4">A-3-E</strain>
    </source>
</reference>
<comment type="caution">
    <text evidence="3">The sequence shown here is derived from an EMBL/GenBank/DDBJ whole genome shotgun (WGS) entry which is preliminary data.</text>
</comment>
<accession>A0A135HZ62</accession>
<evidence type="ECO:0000313" key="3">
    <source>
        <dbReference type="EMBL" id="KXF78504.1"/>
    </source>
</evidence>
<proteinExistence type="predicted"/>
<dbReference type="InterPro" id="IPR005530">
    <property type="entry name" value="SPW"/>
</dbReference>
<evidence type="ECO:0000259" key="2">
    <source>
        <dbReference type="Pfam" id="PF03779"/>
    </source>
</evidence>
<gene>
    <name evidence="3" type="ORF">ATN84_01530</name>
</gene>
<feature type="domain" description="SPW repeat-containing integral membrane" evidence="2">
    <location>
        <begin position="6"/>
        <end position="101"/>
    </location>
</feature>
<name>A0A135HZ62_9HYPH</name>
<feature type="transmembrane region" description="Helical" evidence="1">
    <location>
        <begin position="12"/>
        <end position="29"/>
    </location>
</feature>
<feature type="transmembrane region" description="Helical" evidence="1">
    <location>
        <begin position="87"/>
        <end position="105"/>
    </location>
</feature>
<sequence>MENRKTQDWINLLLAICLFVSPWVIGFSAETVPAWNAWIVAVILGGLAIATLSAFAEWEEWANLVLGLWLIVSPWVLAFTGNAGATWTHLILGVIAAVMSAWAVWDYRHNPHVHA</sequence>
<evidence type="ECO:0000313" key="4">
    <source>
        <dbReference type="Proteomes" id="UP000070107"/>
    </source>
</evidence>
<protein>
    <recommendedName>
        <fullName evidence="2">SPW repeat-containing integral membrane domain-containing protein</fullName>
    </recommendedName>
</protein>
<dbReference type="AlphaFoldDB" id="A0A135HZ62"/>